<protein>
    <recommendedName>
        <fullName evidence="8">TonB-dependent receptor plug domain-containing protein</fullName>
    </recommendedName>
</protein>
<dbReference type="EMBL" id="LWBP01000089">
    <property type="protein sequence ID" value="OQP64596.1"/>
    <property type="molecule type" value="Genomic_DNA"/>
</dbReference>
<evidence type="ECO:0000256" key="1">
    <source>
        <dbReference type="ARBA" id="ARBA00004571"/>
    </source>
</evidence>
<dbReference type="Gene3D" id="2.170.130.10">
    <property type="entry name" value="TonB-dependent receptor, plug domain"/>
    <property type="match status" value="1"/>
</dbReference>
<gene>
    <name evidence="9" type="ORF">A4R26_16235</name>
</gene>
<dbReference type="Pfam" id="PF13715">
    <property type="entry name" value="CarbopepD_reg_2"/>
    <property type="match status" value="1"/>
</dbReference>
<dbReference type="InterPro" id="IPR012910">
    <property type="entry name" value="Plug_dom"/>
</dbReference>
<evidence type="ECO:0000256" key="7">
    <source>
        <dbReference type="ARBA" id="ARBA00023237"/>
    </source>
</evidence>
<proteinExistence type="predicted"/>
<dbReference type="GO" id="GO:0009279">
    <property type="term" value="C:cell outer membrane"/>
    <property type="evidence" value="ECO:0007669"/>
    <property type="project" value="UniProtKB-SubCell"/>
</dbReference>
<dbReference type="Pfam" id="PF07715">
    <property type="entry name" value="Plug"/>
    <property type="match status" value="1"/>
</dbReference>
<evidence type="ECO:0000313" key="10">
    <source>
        <dbReference type="Proteomes" id="UP000192276"/>
    </source>
</evidence>
<keyword evidence="7" id="KW-0998">Cell outer membrane</keyword>
<dbReference type="InterPro" id="IPR008969">
    <property type="entry name" value="CarboxyPept-like_regulatory"/>
</dbReference>
<dbReference type="GO" id="GO:0044718">
    <property type="term" value="P:siderophore transmembrane transport"/>
    <property type="evidence" value="ECO:0007669"/>
    <property type="project" value="TreeGrafter"/>
</dbReference>
<dbReference type="PANTHER" id="PTHR30069:SF29">
    <property type="entry name" value="HEMOGLOBIN AND HEMOGLOBIN-HAPTOGLOBIN-BINDING PROTEIN 1-RELATED"/>
    <property type="match status" value="1"/>
</dbReference>
<evidence type="ECO:0000256" key="4">
    <source>
        <dbReference type="ARBA" id="ARBA00022692"/>
    </source>
</evidence>
<sequence length="875" mass="97592">MQLQGRVMDTAGKALPFSTIRIPGLDVQTSSATNGTFTISVTGNNKSWQVVISHVGKETVTRTISANSPVTIILRDKSLTLAEVEVSVTRKGGITPSSILFNRETIEQIQAFSLADVLNYLPGKTTVPTDLQRPNTLTLRTSAEGNHAMANSLGTAIIMDGVRISNDANMQNRSLSRFGMGSSSIKGYQLDAFDVPFTGIDLRDIPVDNIESIEVIQGVAPARYGELTSGAVIITRQAGKTRWQLNSRINGGSTEFSLSKGFALGKKWGAVNTSLTYLNSNADPRDRVKKYNRISGGLMWTTWFGKTKNTFSVDYNTKLDNVKEDPDDGARHRTYSKSRNLGITNRTSISLPNMLFNQADITFSYSGGYQDSYNQWLLNGPPKGLANKDTTGIYEGYFLPGAYLAEERVIGKPVNISGNIHSNASFKTGKLSHQLSIGMDVSYADNKGAGIVVNPDRPRWIGQNNQNERPYDYEKMVPDILNAGFYIQNNISLPIHSSRMKIATGIRYSLQNGFGAWQPRINVSYPLNKALELTAGYGIATKSPTLAHRYPAPTWLDIPLLSLYTGQPNENLYLVYTEKIDTDNSNLKPALSSQFEAGLQYSSRYISSSFFVYAKLDRNGFNSYDKFYPLELPEYGYTYVVGQPISYHPTGRSFLYATTGMHVITNGLQSENYGGEWMIKIPKIKAIQTAFTVSNAYSYSWYKQSSDLQLIAVSESWINSGSKAIYGVYQPTEYRNWSVMSKINSDTHIPALGFVVSFSADIFWANRKHYKEDTELPVGYIDRNLQYVAIEKYDAGNTDYNYLSLGNRKEVDNIYNRVYANMSMRLSKEIQQRLRFTLSVYNFMNAQTAYYNPATQTSTQLRKPISLTAGINLKL</sequence>
<dbReference type="SUPFAM" id="SSF49464">
    <property type="entry name" value="Carboxypeptidase regulatory domain-like"/>
    <property type="match status" value="1"/>
</dbReference>
<dbReference type="STRING" id="550983.A4R26_16235"/>
<dbReference type="Proteomes" id="UP000192276">
    <property type="component" value="Unassembled WGS sequence"/>
</dbReference>
<feature type="domain" description="TonB-dependent receptor plug" evidence="8">
    <location>
        <begin position="100"/>
        <end position="232"/>
    </location>
</feature>
<evidence type="ECO:0000256" key="2">
    <source>
        <dbReference type="ARBA" id="ARBA00022448"/>
    </source>
</evidence>
<evidence type="ECO:0000313" key="9">
    <source>
        <dbReference type="EMBL" id="OQP64596.1"/>
    </source>
</evidence>
<comment type="caution">
    <text evidence="9">The sequence shown here is derived from an EMBL/GenBank/DDBJ whole genome shotgun (WGS) entry which is preliminary data.</text>
</comment>
<comment type="subcellular location">
    <subcellularLocation>
        <location evidence="1">Cell outer membrane</location>
        <topology evidence="1">Multi-pass membrane protein</topology>
    </subcellularLocation>
</comment>
<dbReference type="PANTHER" id="PTHR30069">
    <property type="entry name" value="TONB-DEPENDENT OUTER MEMBRANE RECEPTOR"/>
    <property type="match status" value="1"/>
</dbReference>
<evidence type="ECO:0000259" key="8">
    <source>
        <dbReference type="Pfam" id="PF07715"/>
    </source>
</evidence>
<accession>A0A1V9G2A6</accession>
<keyword evidence="4" id="KW-0812">Transmembrane</keyword>
<keyword evidence="5" id="KW-0732">Signal</keyword>
<dbReference type="AlphaFoldDB" id="A0A1V9G2A6"/>
<dbReference type="InterPro" id="IPR036942">
    <property type="entry name" value="Beta-barrel_TonB_sf"/>
</dbReference>
<dbReference type="InterPro" id="IPR037066">
    <property type="entry name" value="Plug_dom_sf"/>
</dbReference>
<organism evidence="9 10">
    <name type="scientific">Niastella populi</name>
    <dbReference type="NCBI Taxonomy" id="550983"/>
    <lineage>
        <taxon>Bacteria</taxon>
        <taxon>Pseudomonadati</taxon>
        <taxon>Bacteroidota</taxon>
        <taxon>Chitinophagia</taxon>
        <taxon>Chitinophagales</taxon>
        <taxon>Chitinophagaceae</taxon>
        <taxon>Niastella</taxon>
    </lineage>
</organism>
<dbReference type="InterPro" id="IPR039426">
    <property type="entry name" value="TonB-dep_rcpt-like"/>
</dbReference>
<evidence type="ECO:0000256" key="6">
    <source>
        <dbReference type="ARBA" id="ARBA00023136"/>
    </source>
</evidence>
<keyword evidence="10" id="KW-1185">Reference proteome</keyword>
<evidence type="ECO:0000256" key="3">
    <source>
        <dbReference type="ARBA" id="ARBA00022452"/>
    </source>
</evidence>
<dbReference type="SUPFAM" id="SSF56935">
    <property type="entry name" value="Porins"/>
    <property type="match status" value="1"/>
</dbReference>
<dbReference type="GO" id="GO:0015344">
    <property type="term" value="F:siderophore uptake transmembrane transporter activity"/>
    <property type="evidence" value="ECO:0007669"/>
    <property type="project" value="TreeGrafter"/>
</dbReference>
<keyword evidence="3" id="KW-1134">Transmembrane beta strand</keyword>
<reference evidence="10" key="1">
    <citation type="submission" date="2016-04" db="EMBL/GenBank/DDBJ databases">
        <authorList>
            <person name="Chen L."/>
            <person name="Zhuang W."/>
            <person name="Wang G."/>
        </authorList>
    </citation>
    <scope>NUCLEOTIDE SEQUENCE [LARGE SCALE GENOMIC DNA]</scope>
    <source>
        <strain evidence="10">208</strain>
    </source>
</reference>
<keyword evidence="6" id="KW-0472">Membrane</keyword>
<keyword evidence="2" id="KW-0813">Transport</keyword>
<evidence type="ECO:0000256" key="5">
    <source>
        <dbReference type="ARBA" id="ARBA00022729"/>
    </source>
</evidence>
<name>A0A1V9G2A6_9BACT</name>
<dbReference type="Gene3D" id="2.40.170.20">
    <property type="entry name" value="TonB-dependent receptor, beta-barrel domain"/>
    <property type="match status" value="1"/>
</dbReference>